<reference evidence="1" key="1">
    <citation type="submission" date="2014-11" db="EMBL/GenBank/DDBJ databases">
        <authorList>
            <person name="Amaro Gonzalez C."/>
        </authorList>
    </citation>
    <scope>NUCLEOTIDE SEQUENCE</scope>
</reference>
<dbReference type="EMBL" id="GBXM01095644">
    <property type="protein sequence ID" value="JAH12933.1"/>
    <property type="molecule type" value="Transcribed_RNA"/>
</dbReference>
<accession>A0A0E9QA12</accession>
<protein>
    <submittedName>
        <fullName evidence="1">Uncharacterized protein</fullName>
    </submittedName>
</protein>
<sequence>MAEALNGNSLASKRANEVDALVLCFTIFSH</sequence>
<proteinExistence type="predicted"/>
<evidence type="ECO:0000313" key="1">
    <source>
        <dbReference type="EMBL" id="JAH12933.1"/>
    </source>
</evidence>
<organism evidence="1">
    <name type="scientific">Anguilla anguilla</name>
    <name type="common">European freshwater eel</name>
    <name type="synonym">Muraena anguilla</name>
    <dbReference type="NCBI Taxonomy" id="7936"/>
    <lineage>
        <taxon>Eukaryota</taxon>
        <taxon>Metazoa</taxon>
        <taxon>Chordata</taxon>
        <taxon>Craniata</taxon>
        <taxon>Vertebrata</taxon>
        <taxon>Euteleostomi</taxon>
        <taxon>Actinopterygii</taxon>
        <taxon>Neopterygii</taxon>
        <taxon>Teleostei</taxon>
        <taxon>Anguilliformes</taxon>
        <taxon>Anguillidae</taxon>
        <taxon>Anguilla</taxon>
    </lineage>
</organism>
<name>A0A0E9QA12_ANGAN</name>
<reference evidence="1" key="2">
    <citation type="journal article" date="2015" name="Fish Shellfish Immunol.">
        <title>Early steps in the European eel (Anguilla anguilla)-Vibrio vulnificus interaction in the gills: Role of the RtxA13 toxin.</title>
        <authorList>
            <person name="Callol A."/>
            <person name="Pajuelo D."/>
            <person name="Ebbesson L."/>
            <person name="Teles M."/>
            <person name="MacKenzie S."/>
            <person name="Amaro C."/>
        </authorList>
    </citation>
    <scope>NUCLEOTIDE SEQUENCE</scope>
</reference>
<dbReference type="AlphaFoldDB" id="A0A0E9QA12"/>